<keyword evidence="4" id="KW-0249">Electron transport</keyword>
<evidence type="ECO:0000313" key="9">
    <source>
        <dbReference type="EMBL" id="MFC3882950.1"/>
    </source>
</evidence>
<evidence type="ECO:0000256" key="2">
    <source>
        <dbReference type="ARBA" id="ARBA00022617"/>
    </source>
</evidence>
<keyword evidence="10" id="KW-1185">Reference proteome</keyword>
<dbReference type="Proteomes" id="UP001595752">
    <property type="component" value="Unassembled WGS sequence"/>
</dbReference>
<dbReference type="NCBIfam" id="NF045773">
    <property type="entry name" value="cytochro_C550"/>
    <property type="match status" value="1"/>
</dbReference>
<evidence type="ECO:0000259" key="8">
    <source>
        <dbReference type="PROSITE" id="PS51007"/>
    </source>
</evidence>
<dbReference type="InterPro" id="IPR036909">
    <property type="entry name" value="Cyt_c-like_dom_sf"/>
</dbReference>
<dbReference type="Gene3D" id="1.10.760.10">
    <property type="entry name" value="Cytochrome c-like domain"/>
    <property type="match status" value="1"/>
</dbReference>
<dbReference type="PANTHER" id="PTHR37823:SF2">
    <property type="entry name" value="CYTOCHROME C-550"/>
    <property type="match status" value="1"/>
</dbReference>
<keyword evidence="7" id="KW-0472">Membrane</keyword>
<dbReference type="EMBL" id="JBHRZT010000020">
    <property type="protein sequence ID" value="MFC3882950.1"/>
    <property type="molecule type" value="Genomic_DNA"/>
</dbReference>
<protein>
    <submittedName>
        <fullName evidence="9">Cytochrome c550</fullName>
    </submittedName>
</protein>
<keyword evidence="7" id="KW-1133">Transmembrane helix</keyword>
<dbReference type="InterPro" id="IPR051811">
    <property type="entry name" value="Cytochrome_c550/c551-like"/>
</dbReference>
<keyword evidence="1" id="KW-0813">Transport</keyword>
<dbReference type="InterPro" id="IPR009056">
    <property type="entry name" value="Cyt_c-like_dom"/>
</dbReference>
<proteinExistence type="predicted"/>
<keyword evidence="2 6" id="KW-0349">Heme</keyword>
<dbReference type="RefSeq" id="WP_377912876.1">
    <property type="nucleotide sequence ID" value="NZ_JBHRZT010000020.1"/>
</dbReference>
<dbReference type="SUPFAM" id="SSF46626">
    <property type="entry name" value="Cytochrome c"/>
    <property type="match status" value="1"/>
</dbReference>
<gene>
    <name evidence="9" type="primary">cccA</name>
    <name evidence="9" type="ORF">ACFOU2_05295</name>
</gene>
<reference evidence="10" key="1">
    <citation type="journal article" date="2019" name="Int. J. Syst. Evol. Microbiol.">
        <title>The Global Catalogue of Microorganisms (GCM) 10K type strain sequencing project: providing services to taxonomists for standard genome sequencing and annotation.</title>
        <authorList>
            <consortium name="The Broad Institute Genomics Platform"/>
            <consortium name="The Broad Institute Genome Sequencing Center for Infectious Disease"/>
            <person name="Wu L."/>
            <person name="Ma J."/>
        </authorList>
    </citation>
    <scope>NUCLEOTIDE SEQUENCE [LARGE SCALE GENOMIC DNA]</scope>
    <source>
        <strain evidence="10">CCUG 61889</strain>
    </source>
</reference>
<accession>A0ABV8AZF1</accession>
<sequence length="119" mass="12608">MNRNPLAPFFLIMAVGLILMLVLAVNGVNNAKEIAAEKEGGGAKQEAAAKPEDVYKQTCIGCHGDQYQGGVGPSLKGVGDRLSKDQIKEVITKGRGAMPANLVPEDKADEMAEWLGTLK</sequence>
<keyword evidence="3 6" id="KW-0479">Metal-binding</keyword>
<keyword evidence="5 6" id="KW-0408">Iron</keyword>
<organism evidence="9 10">
    <name type="scientific">Bacillus songklensis</name>
    <dbReference type="NCBI Taxonomy" id="1069116"/>
    <lineage>
        <taxon>Bacteria</taxon>
        <taxon>Bacillati</taxon>
        <taxon>Bacillota</taxon>
        <taxon>Bacilli</taxon>
        <taxon>Bacillales</taxon>
        <taxon>Bacillaceae</taxon>
        <taxon>Bacillus</taxon>
    </lineage>
</organism>
<evidence type="ECO:0000256" key="7">
    <source>
        <dbReference type="SAM" id="Phobius"/>
    </source>
</evidence>
<dbReference type="InterPro" id="IPR012218">
    <property type="entry name" value="Cyt_c_BACSU-c550-type"/>
</dbReference>
<name>A0ABV8AZF1_9BACI</name>
<dbReference type="PROSITE" id="PS51007">
    <property type="entry name" value="CYTC"/>
    <property type="match status" value="1"/>
</dbReference>
<evidence type="ECO:0000256" key="4">
    <source>
        <dbReference type="ARBA" id="ARBA00022982"/>
    </source>
</evidence>
<evidence type="ECO:0000256" key="5">
    <source>
        <dbReference type="ARBA" id="ARBA00023004"/>
    </source>
</evidence>
<feature type="transmembrane region" description="Helical" evidence="7">
    <location>
        <begin position="6"/>
        <end position="28"/>
    </location>
</feature>
<evidence type="ECO:0000313" key="10">
    <source>
        <dbReference type="Proteomes" id="UP001595752"/>
    </source>
</evidence>
<feature type="domain" description="Cytochrome c" evidence="8">
    <location>
        <begin position="46"/>
        <end position="119"/>
    </location>
</feature>
<comment type="caution">
    <text evidence="9">The sequence shown here is derived from an EMBL/GenBank/DDBJ whole genome shotgun (WGS) entry which is preliminary data.</text>
</comment>
<dbReference type="InterPro" id="IPR054780">
    <property type="entry name" value="Cytochro_C550_firm"/>
</dbReference>
<keyword evidence="7" id="KW-0812">Transmembrane</keyword>
<evidence type="ECO:0000256" key="1">
    <source>
        <dbReference type="ARBA" id="ARBA00022448"/>
    </source>
</evidence>
<dbReference type="Pfam" id="PF13442">
    <property type="entry name" value="Cytochrome_CBB3"/>
    <property type="match status" value="1"/>
</dbReference>
<evidence type="ECO:0000256" key="6">
    <source>
        <dbReference type="PROSITE-ProRule" id="PRU00433"/>
    </source>
</evidence>
<dbReference type="PIRSF" id="PIRSF000025">
    <property type="entry name" value="Cytc_Bsub_c550"/>
    <property type="match status" value="1"/>
</dbReference>
<evidence type="ECO:0000256" key="3">
    <source>
        <dbReference type="ARBA" id="ARBA00022723"/>
    </source>
</evidence>
<dbReference type="PANTHER" id="PTHR37823">
    <property type="entry name" value="CYTOCHROME C-553-LIKE"/>
    <property type="match status" value="1"/>
</dbReference>